<dbReference type="AlphaFoldDB" id="A0A2H0LYH9"/>
<name>A0A2H0LYH9_9BACT</name>
<accession>A0A2H0LYH9</accession>
<organism evidence="2 3">
    <name type="scientific">Candidatus Ghiorseimicrobium undicola</name>
    <dbReference type="NCBI Taxonomy" id="1974746"/>
    <lineage>
        <taxon>Bacteria</taxon>
        <taxon>Pseudomonadati</taxon>
        <taxon>Candidatus Omnitrophota</taxon>
        <taxon>Candidatus Ghiorseimicrobium</taxon>
    </lineage>
</organism>
<comment type="caution">
    <text evidence="2">The sequence shown here is derived from an EMBL/GenBank/DDBJ whole genome shotgun (WGS) entry which is preliminary data.</text>
</comment>
<gene>
    <name evidence="2" type="ORF">COV72_06830</name>
</gene>
<dbReference type="EMBL" id="PCWA01000090">
    <property type="protein sequence ID" value="PIQ88724.1"/>
    <property type="molecule type" value="Genomic_DNA"/>
</dbReference>
<dbReference type="PANTHER" id="PTHR39966">
    <property type="entry name" value="BLL2471 PROTEIN-RELATED"/>
    <property type="match status" value="1"/>
</dbReference>
<dbReference type="GO" id="GO:0005886">
    <property type="term" value="C:plasma membrane"/>
    <property type="evidence" value="ECO:0007669"/>
    <property type="project" value="TreeGrafter"/>
</dbReference>
<proteinExistence type="predicted"/>
<evidence type="ECO:0000259" key="1">
    <source>
        <dbReference type="Pfam" id="PF01814"/>
    </source>
</evidence>
<evidence type="ECO:0000313" key="3">
    <source>
        <dbReference type="Proteomes" id="UP000229641"/>
    </source>
</evidence>
<dbReference type="PANTHER" id="PTHR39966:SF1">
    <property type="entry name" value="HEMERYTHRIN-LIKE DOMAIN-CONTAINING PROTEIN"/>
    <property type="match status" value="1"/>
</dbReference>
<dbReference type="Proteomes" id="UP000229641">
    <property type="component" value="Unassembled WGS sequence"/>
</dbReference>
<dbReference type="InterPro" id="IPR012312">
    <property type="entry name" value="Hemerythrin-like"/>
</dbReference>
<protein>
    <submittedName>
        <fullName evidence="2">Cation-binding protein</fullName>
    </submittedName>
</protein>
<reference evidence="2 3" key="1">
    <citation type="submission" date="2017-09" db="EMBL/GenBank/DDBJ databases">
        <title>Depth-based differentiation of microbial function through sediment-hosted aquifers and enrichment of novel symbionts in the deep terrestrial subsurface.</title>
        <authorList>
            <person name="Probst A.J."/>
            <person name="Ladd B."/>
            <person name="Jarett J.K."/>
            <person name="Geller-Mcgrath D.E."/>
            <person name="Sieber C.M."/>
            <person name="Emerson J.B."/>
            <person name="Anantharaman K."/>
            <person name="Thomas B.C."/>
            <person name="Malmstrom R."/>
            <person name="Stieglmeier M."/>
            <person name="Klingl A."/>
            <person name="Woyke T."/>
            <person name="Ryan C.M."/>
            <person name="Banfield J.F."/>
        </authorList>
    </citation>
    <scope>NUCLEOTIDE SEQUENCE [LARGE SCALE GENOMIC DNA]</scope>
    <source>
        <strain evidence="2">CG11_big_fil_rev_8_21_14_0_20_42_13</strain>
    </source>
</reference>
<sequence>MIALLNKQARNLESGSEPDICFIEEAVDFIKTYADKCHHGKEEDILFRELAKKELSREHFRTRSELITEHKYARETLAALVDAKNVYGGGDKKAKKKIITYLKALVEFYPRHIEKEDKRFFLPVMDYFSRDEKDDMLNEFREFDRALIHEKYAAQVERMEKE</sequence>
<dbReference type="Pfam" id="PF01814">
    <property type="entry name" value="Hemerythrin"/>
    <property type="match status" value="1"/>
</dbReference>
<dbReference type="Gene3D" id="1.20.120.520">
    <property type="entry name" value="nmb1532 protein domain like"/>
    <property type="match status" value="1"/>
</dbReference>
<evidence type="ECO:0000313" key="2">
    <source>
        <dbReference type="EMBL" id="PIQ88724.1"/>
    </source>
</evidence>
<feature type="domain" description="Hemerythrin-like" evidence="1">
    <location>
        <begin position="3"/>
        <end position="121"/>
    </location>
</feature>